<dbReference type="InterPro" id="IPR000030">
    <property type="entry name" value="PPE_dom"/>
</dbReference>
<protein>
    <recommendedName>
        <fullName evidence="2">PPE domain-containing protein</fullName>
    </recommendedName>
</protein>
<dbReference type="InterPro" id="IPR038332">
    <property type="entry name" value="PPE_sf"/>
</dbReference>
<evidence type="ECO:0000259" key="2">
    <source>
        <dbReference type="Pfam" id="PF00823"/>
    </source>
</evidence>
<name>A0A3E1HGL5_9MYCO</name>
<dbReference type="SUPFAM" id="SSF140459">
    <property type="entry name" value="PE/PPE dimer-like"/>
    <property type="match status" value="1"/>
</dbReference>
<dbReference type="Proteomes" id="UP000258522">
    <property type="component" value="Unassembled WGS sequence"/>
</dbReference>
<dbReference type="EMBL" id="QAYL01000014">
    <property type="protein sequence ID" value="RFD25455.1"/>
    <property type="molecule type" value="Genomic_DNA"/>
</dbReference>
<comment type="similarity">
    <text evidence="1">Belongs to the mycobacterial PPE family.</text>
</comment>
<comment type="caution">
    <text evidence="3">The sequence shown here is derived from an EMBL/GenBank/DDBJ whole genome shotgun (WGS) entry which is preliminary data.</text>
</comment>
<dbReference type="Pfam" id="PF00823">
    <property type="entry name" value="PPE"/>
    <property type="match status" value="1"/>
</dbReference>
<proteinExistence type="inferred from homology"/>
<dbReference type="AlphaFoldDB" id="A0A3E1HGL5"/>
<organism evidence="3 4">
    <name type="scientific">Mycobacterium uberis</name>
    <dbReference type="NCBI Taxonomy" id="2162698"/>
    <lineage>
        <taxon>Bacteria</taxon>
        <taxon>Bacillati</taxon>
        <taxon>Actinomycetota</taxon>
        <taxon>Actinomycetes</taxon>
        <taxon>Mycobacteriales</taxon>
        <taxon>Mycobacteriaceae</taxon>
        <taxon>Mycobacterium</taxon>
    </lineage>
</organism>
<gene>
    <name evidence="3" type="ORF">MUBE_08650</name>
</gene>
<dbReference type="Gene3D" id="1.20.1260.20">
    <property type="entry name" value="PPE superfamily"/>
    <property type="match status" value="1"/>
</dbReference>
<evidence type="ECO:0000313" key="4">
    <source>
        <dbReference type="Proteomes" id="UP000258522"/>
    </source>
</evidence>
<keyword evidence="4" id="KW-1185">Reference proteome</keyword>
<sequence>MFDCTVQIAKIASAVMCVAAAYHCVRQMMLFPQDTVDNCAEWGKLATTNQVGQHTVQIAALSSNSYEVLEPGCQCDGFLIPGAWTCVVTLVFVGAVLDRL</sequence>
<evidence type="ECO:0000313" key="3">
    <source>
        <dbReference type="EMBL" id="RFD25455.1"/>
    </source>
</evidence>
<feature type="domain" description="PPE" evidence="2">
    <location>
        <begin position="6"/>
        <end position="65"/>
    </location>
</feature>
<evidence type="ECO:0000256" key="1">
    <source>
        <dbReference type="ARBA" id="ARBA00010652"/>
    </source>
</evidence>
<reference evidence="3 4" key="1">
    <citation type="submission" date="2018-07" db="EMBL/GenBank/DDBJ databases">
        <title>Whole genome sequence of Mycobacterium uberis.</title>
        <authorList>
            <person name="Benjak A."/>
        </authorList>
    </citation>
    <scope>NUCLEOTIDE SEQUENCE [LARGE SCALE GENOMIC DNA]</scope>
    <source>
        <strain evidence="3 4">Jura</strain>
    </source>
</reference>
<accession>A0A3E1HGL5</accession>